<dbReference type="EMBL" id="FXWH01000001">
    <property type="protein sequence ID" value="SMQ64080.1"/>
    <property type="molecule type" value="Genomic_DNA"/>
</dbReference>
<dbReference type="Proteomes" id="UP000194450">
    <property type="component" value="Unassembled WGS sequence"/>
</dbReference>
<dbReference type="RefSeq" id="WP_086434086.1">
    <property type="nucleotide sequence ID" value="NZ_FXWH01000001.1"/>
</dbReference>
<evidence type="ECO:0000313" key="2">
    <source>
        <dbReference type="Proteomes" id="UP000194450"/>
    </source>
</evidence>
<name>A0A1Y6ET03_9GAMM</name>
<evidence type="ECO:0000313" key="1">
    <source>
        <dbReference type="EMBL" id="SMQ64080.1"/>
    </source>
</evidence>
<reference evidence="2" key="1">
    <citation type="submission" date="2017-04" db="EMBL/GenBank/DDBJ databases">
        <authorList>
            <person name="Varghese N."/>
            <person name="Submissions S."/>
        </authorList>
    </citation>
    <scope>NUCLEOTIDE SEQUENCE [LARGE SCALE GENOMIC DNA]</scope>
</reference>
<keyword evidence="2" id="KW-1185">Reference proteome</keyword>
<protein>
    <submittedName>
        <fullName evidence="1">Uncharacterized protein</fullName>
    </submittedName>
</protein>
<dbReference type="AlphaFoldDB" id="A0A1Y6ET03"/>
<accession>A0A1Y6ET03</accession>
<organism evidence="1 2">
    <name type="scientific">Pseudidiomarina planktonica</name>
    <dbReference type="NCBI Taxonomy" id="1323738"/>
    <lineage>
        <taxon>Bacteria</taxon>
        <taxon>Pseudomonadati</taxon>
        <taxon>Pseudomonadota</taxon>
        <taxon>Gammaproteobacteria</taxon>
        <taxon>Alteromonadales</taxon>
        <taxon>Idiomarinaceae</taxon>
        <taxon>Pseudidiomarina</taxon>
    </lineage>
</organism>
<gene>
    <name evidence="1" type="ORF">SAMN06297229_0958</name>
</gene>
<proteinExistence type="predicted"/>
<sequence>MSLTMALMASQLPAFPADWQFTPVAKSSTQLIWQVTHTNALNLDALPSDECRQHQQLEFVWLCATRDALWSLTFQQQSWWLTKNLSNTSGEAVFLGLRGDLMFDYEDNSFRFQTFRFGHPLRHVIAAIRLRQAGYLMRVAEVSEGSVQISLRKPERYLQLQSMSSETLMLVLEVK</sequence>